<feature type="region of interest" description="G1" evidence="7">
    <location>
        <begin position="19"/>
        <end position="26"/>
    </location>
</feature>
<dbReference type="CDD" id="cd04163">
    <property type="entry name" value="Era"/>
    <property type="match status" value="1"/>
</dbReference>
<dbReference type="InterPro" id="IPR005225">
    <property type="entry name" value="Small_GTP-bd"/>
</dbReference>
<dbReference type="InterPro" id="IPR030388">
    <property type="entry name" value="G_ERA_dom"/>
</dbReference>
<dbReference type="GO" id="GO:0070181">
    <property type="term" value="F:small ribosomal subunit rRNA binding"/>
    <property type="evidence" value="ECO:0007669"/>
    <property type="project" value="UniProtKB-UniRule"/>
</dbReference>
<comment type="subunit">
    <text evidence="6">Monomer.</text>
</comment>
<dbReference type="SUPFAM" id="SSF52540">
    <property type="entry name" value="P-loop containing nucleoside triphosphate hydrolases"/>
    <property type="match status" value="1"/>
</dbReference>
<evidence type="ECO:0000259" key="9">
    <source>
        <dbReference type="PROSITE" id="PS50823"/>
    </source>
</evidence>
<dbReference type="GO" id="GO:0005737">
    <property type="term" value="C:cytoplasm"/>
    <property type="evidence" value="ECO:0007669"/>
    <property type="project" value="UniProtKB-SubCell"/>
</dbReference>
<dbReference type="InterPro" id="IPR004044">
    <property type="entry name" value="KH_dom_type_2"/>
</dbReference>
<evidence type="ECO:0000313" key="11">
    <source>
        <dbReference type="EMBL" id="MCA9754564.1"/>
    </source>
</evidence>
<accession>A0A956SCM4</accession>
<dbReference type="InterPro" id="IPR005662">
    <property type="entry name" value="GTPase_Era-like"/>
</dbReference>
<keyword evidence="6" id="KW-0963">Cytoplasm</keyword>
<dbReference type="PROSITE" id="PS50823">
    <property type="entry name" value="KH_TYPE_2"/>
    <property type="match status" value="1"/>
</dbReference>
<dbReference type="Gene3D" id="3.40.50.300">
    <property type="entry name" value="P-loop containing nucleotide triphosphate hydrolases"/>
    <property type="match status" value="1"/>
</dbReference>
<dbReference type="AlphaFoldDB" id="A0A956SCM4"/>
<protein>
    <recommendedName>
        <fullName evidence="2 6">GTPase Era</fullName>
    </recommendedName>
</protein>
<evidence type="ECO:0000259" key="10">
    <source>
        <dbReference type="PROSITE" id="PS51713"/>
    </source>
</evidence>
<sequence length="299" mass="33651">MAEQGLPEGFRSGYVAFIGRPNVGKSTLMNCFLEQRIAIVTPKPQTTRRKTLGILNTDNYQVVMLDTPGIMEPKYALHEAMIEEAMSALEDADVIVYLVEATRAPEILPALEATKTPKILAVNKVDRVPQKNELLPILEGYAATGLFDEILPICALSGDGVGELLGAVLARLPEAPALYPREQISEQPERFFVAEIVRERIFRRYEQEVPYSTEVLVTRFDERGTHKDFIEATIFVETDSQKAIVIGKRGVAIKELGEDARDSIEAFLDREVFLSLRVKTMPKWRKKANSLRKLGYKQR</sequence>
<dbReference type="GO" id="GO:0000028">
    <property type="term" value="P:ribosomal small subunit assembly"/>
    <property type="evidence" value="ECO:0007669"/>
    <property type="project" value="TreeGrafter"/>
</dbReference>
<dbReference type="InterPro" id="IPR006073">
    <property type="entry name" value="GTP-bd"/>
</dbReference>
<evidence type="ECO:0000256" key="6">
    <source>
        <dbReference type="HAMAP-Rule" id="MF_00367"/>
    </source>
</evidence>
<keyword evidence="6" id="KW-1003">Cell membrane</keyword>
<dbReference type="InterPro" id="IPR015946">
    <property type="entry name" value="KH_dom-like_a/b"/>
</dbReference>
<evidence type="ECO:0000256" key="5">
    <source>
        <dbReference type="ARBA" id="ARBA00023134"/>
    </source>
</evidence>
<dbReference type="InterPro" id="IPR009019">
    <property type="entry name" value="KH_sf_prok-type"/>
</dbReference>
<dbReference type="GO" id="GO:0005525">
    <property type="term" value="F:GTP binding"/>
    <property type="evidence" value="ECO:0007669"/>
    <property type="project" value="UniProtKB-UniRule"/>
</dbReference>
<feature type="region of interest" description="G3" evidence="7">
    <location>
        <begin position="66"/>
        <end position="69"/>
    </location>
</feature>
<proteinExistence type="inferred from homology"/>
<dbReference type="Pfam" id="PF07650">
    <property type="entry name" value="KH_2"/>
    <property type="match status" value="1"/>
</dbReference>
<dbReference type="Pfam" id="PF01926">
    <property type="entry name" value="MMR_HSR1"/>
    <property type="match status" value="1"/>
</dbReference>
<keyword evidence="5 6" id="KW-0342">GTP-binding</keyword>
<dbReference type="InterPro" id="IPR027417">
    <property type="entry name" value="P-loop_NTPase"/>
</dbReference>
<dbReference type="SUPFAM" id="SSF54814">
    <property type="entry name" value="Prokaryotic type KH domain (KH-domain type II)"/>
    <property type="match status" value="1"/>
</dbReference>
<comment type="caution">
    <text evidence="11">The sequence shown here is derived from an EMBL/GenBank/DDBJ whole genome shotgun (WGS) entry which is preliminary data.</text>
</comment>
<evidence type="ECO:0000256" key="7">
    <source>
        <dbReference type="PROSITE-ProRule" id="PRU01050"/>
    </source>
</evidence>
<dbReference type="GO" id="GO:0043024">
    <property type="term" value="F:ribosomal small subunit binding"/>
    <property type="evidence" value="ECO:0007669"/>
    <property type="project" value="TreeGrafter"/>
</dbReference>
<dbReference type="PANTHER" id="PTHR42698">
    <property type="entry name" value="GTPASE ERA"/>
    <property type="match status" value="1"/>
</dbReference>
<evidence type="ECO:0000256" key="2">
    <source>
        <dbReference type="ARBA" id="ARBA00020484"/>
    </source>
</evidence>
<feature type="region of interest" description="G5" evidence="7">
    <location>
        <begin position="153"/>
        <end position="155"/>
    </location>
</feature>
<dbReference type="HAMAP" id="MF_00367">
    <property type="entry name" value="GTPase_Era"/>
    <property type="match status" value="1"/>
</dbReference>
<keyword evidence="6" id="KW-0699">rRNA-binding</keyword>
<evidence type="ECO:0000313" key="12">
    <source>
        <dbReference type="Proteomes" id="UP000739538"/>
    </source>
</evidence>
<dbReference type="PROSITE" id="PS51713">
    <property type="entry name" value="G_ERA"/>
    <property type="match status" value="1"/>
</dbReference>
<evidence type="ECO:0000256" key="3">
    <source>
        <dbReference type="ARBA" id="ARBA00022741"/>
    </source>
</evidence>
<keyword evidence="6" id="KW-0690">Ribosome biogenesis</keyword>
<dbReference type="GO" id="GO:0003924">
    <property type="term" value="F:GTPase activity"/>
    <property type="evidence" value="ECO:0007669"/>
    <property type="project" value="UniProtKB-UniRule"/>
</dbReference>
<dbReference type="EMBL" id="JAGQHS010000005">
    <property type="protein sequence ID" value="MCA9754564.1"/>
    <property type="molecule type" value="Genomic_DNA"/>
</dbReference>
<gene>
    <name evidence="6 11" type="primary">era</name>
    <name evidence="11" type="ORF">KDA27_02090</name>
</gene>
<feature type="domain" description="KH type-2" evidence="9">
    <location>
        <begin position="197"/>
        <end position="282"/>
    </location>
</feature>
<dbReference type="NCBIfam" id="NF000908">
    <property type="entry name" value="PRK00089.1"/>
    <property type="match status" value="1"/>
</dbReference>
<feature type="binding site" evidence="6">
    <location>
        <begin position="66"/>
        <end position="70"/>
    </location>
    <ligand>
        <name>GTP</name>
        <dbReference type="ChEBI" id="CHEBI:37565"/>
    </ligand>
</feature>
<feature type="binding site" evidence="6">
    <location>
        <begin position="123"/>
        <end position="126"/>
    </location>
    <ligand>
        <name>GTP</name>
        <dbReference type="ChEBI" id="CHEBI:37565"/>
    </ligand>
</feature>
<feature type="region of interest" description="G4" evidence="7">
    <location>
        <begin position="123"/>
        <end position="126"/>
    </location>
</feature>
<organism evidence="11 12">
    <name type="scientific">Eiseniibacteriota bacterium</name>
    <dbReference type="NCBI Taxonomy" id="2212470"/>
    <lineage>
        <taxon>Bacteria</taxon>
        <taxon>Candidatus Eiseniibacteriota</taxon>
    </lineage>
</organism>
<evidence type="ECO:0000256" key="8">
    <source>
        <dbReference type="RuleBase" id="RU003761"/>
    </source>
</evidence>
<feature type="domain" description="Era-type G" evidence="10">
    <location>
        <begin position="11"/>
        <end position="174"/>
    </location>
</feature>
<dbReference type="NCBIfam" id="TIGR00436">
    <property type="entry name" value="era"/>
    <property type="match status" value="1"/>
</dbReference>
<keyword evidence="6" id="KW-0472">Membrane</keyword>
<dbReference type="Gene3D" id="3.30.300.20">
    <property type="match status" value="1"/>
</dbReference>
<keyword evidence="3 6" id="KW-0547">Nucleotide-binding</keyword>
<dbReference type="PRINTS" id="PR00326">
    <property type="entry name" value="GTP1OBG"/>
</dbReference>
<evidence type="ECO:0000256" key="4">
    <source>
        <dbReference type="ARBA" id="ARBA00022884"/>
    </source>
</evidence>
<comment type="function">
    <text evidence="6">An essential GTPase that binds both GDP and GTP, with rapid nucleotide exchange. Plays a role in 16S rRNA processing and 30S ribosomal subunit biogenesis and possibly also in cell cycle regulation and energy metabolism.</text>
</comment>
<comment type="similarity">
    <text evidence="1 6 7 8">Belongs to the TRAFAC class TrmE-Era-EngA-EngB-Septin-like GTPase superfamily. Era GTPase family.</text>
</comment>
<comment type="subcellular location">
    <subcellularLocation>
        <location evidence="6">Cytoplasm</location>
    </subcellularLocation>
    <subcellularLocation>
        <location evidence="6">Cell membrane</location>
        <topology evidence="6">Peripheral membrane protein</topology>
    </subcellularLocation>
</comment>
<dbReference type="NCBIfam" id="TIGR00231">
    <property type="entry name" value="small_GTP"/>
    <property type="match status" value="1"/>
</dbReference>
<dbReference type="PANTHER" id="PTHR42698:SF2">
    <property type="entry name" value="GTPASE ERA-LIKE, CHLOROPLASTIC"/>
    <property type="match status" value="1"/>
</dbReference>
<dbReference type="Proteomes" id="UP000739538">
    <property type="component" value="Unassembled WGS sequence"/>
</dbReference>
<reference evidence="11" key="1">
    <citation type="submission" date="2020-04" db="EMBL/GenBank/DDBJ databases">
        <authorList>
            <person name="Zhang T."/>
        </authorList>
    </citation>
    <scope>NUCLEOTIDE SEQUENCE</scope>
    <source>
        <strain evidence="11">HKST-UBA02</strain>
    </source>
</reference>
<reference evidence="11" key="2">
    <citation type="journal article" date="2021" name="Microbiome">
        <title>Successional dynamics and alternative stable states in a saline activated sludge microbial community over 9 years.</title>
        <authorList>
            <person name="Wang Y."/>
            <person name="Ye J."/>
            <person name="Ju F."/>
            <person name="Liu L."/>
            <person name="Boyd J.A."/>
            <person name="Deng Y."/>
            <person name="Parks D.H."/>
            <person name="Jiang X."/>
            <person name="Yin X."/>
            <person name="Woodcroft B.J."/>
            <person name="Tyson G.W."/>
            <person name="Hugenholtz P."/>
            <person name="Polz M.F."/>
            <person name="Zhang T."/>
        </authorList>
    </citation>
    <scope>NUCLEOTIDE SEQUENCE</scope>
    <source>
        <strain evidence="11">HKST-UBA02</strain>
    </source>
</reference>
<dbReference type="CDD" id="cd22534">
    <property type="entry name" value="KH-II_Era"/>
    <property type="match status" value="1"/>
</dbReference>
<feature type="binding site" evidence="6">
    <location>
        <begin position="19"/>
        <end position="26"/>
    </location>
    <ligand>
        <name>GTP</name>
        <dbReference type="ChEBI" id="CHEBI:37565"/>
    </ligand>
</feature>
<keyword evidence="4 6" id="KW-0694">RNA-binding</keyword>
<dbReference type="GO" id="GO:0005886">
    <property type="term" value="C:plasma membrane"/>
    <property type="evidence" value="ECO:0007669"/>
    <property type="project" value="UniProtKB-SubCell"/>
</dbReference>
<feature type="region of interest" description="G2" evidence="7">
    <location>
        <begin position="45"/>
        <end position="49"/>
    </location>
</feature>
<evidence type="ECO:0000256" key="1">
    <source>
        <dbReference type="ARBA" id="ARBA00007921"/>
    </source>
</evidence>
<name>A0A956SCM4_UNCEI</name>